<accession>A0A518G8W4</accession>
<dbReference type="KEGG" id="ahel:Q31a_33350"/>
<dbReference type="Proteomes" id="UP000318017">
    <property type="component" value="Chromosome"/>
</dbReference>
<dbReference type="AlphaFoldDB" id="A0A518G8W4"/>
<dbReference type="RefSeq" id="WP_145079527.1">
    <property type="nucleotide sequence ID" value="NZ_CP036298.1"/>
</dbReference>
<organism evidence="2 3">
    <name type="scientific">Aureliella helgolandensis</name>
    <dbReference type="NCBI Taxonomy" id="2527968"/>
    <lineage>
        <taxon>Bacteria</taxon>
        <taxon>Pseudomonadati</taxon>
        <taxon>Planctomycetota</taxon>
        <taxon>Planctomycetia</taxon>
        <taxon>Pirellulales</taxon>
        <taxon>Pirellulaceae</taxon>
        <taxon>Aureliella</taxon>
    </lineage>
</organism>
<evidence type="ECO:0008006" key="4">
    <source>
        <dbReference type="Google" id="ProtNLM"/>
    </source>
</evidence>
<feature type="transmembrane region" description="Helical" evidence="1">
    <location>
        <begin position="21"/>
        <end position="42"/>
    </location>
</feature>
<proteinExistence type="predicted"/>
<dbReference type="OrthoDB" id="270597at2"/>
<name>A0A518G8W4_9BACT</name>
<evidence type="ECO:0000313" key="2">
    <source>
        <dbReference type="EMBL" id="QDV25013.1"/>
    </source>
</evidence>
<keyword evidence="1" id="KW-0812">Transmembrane</keyword>
<evidence type="ECO:0000256" key="1">
    <source>
        <dbReference type="SAM" id="Phobius"/>
    </source>
</evidence>
<protein>
    <recommendedName>
        <fullName evidence="4">HAMP domain-containing protein</fullName>
    </recommendedName>
</protein>
<evidence type="ECO:0000313" key="3">
    <source>
        <dbReference type="Proteomes" id="UP000318017"/>
    </source>
</evidence>
<dbReference type="EMBL" id="CP036298">
    <property type="protein sequence ID" value="QDV25013.1"/>
    <property type="molecule type" value="Genomic_DNA"/>
</dbReference>
<feature type="transmembrane region" description="Helical" evidence="1">
    <location>
        <begin position="62"/>
        <end position="81"/>
    </location>
</feature>
<reference evidence="2 3" key="1">
    <citation type="submission" date="2019-02" db="EMBL/GenBank/DDBJ databases">
        <title>Deep-cultivation of Planctomycetes and their phenomic and genomic characterization uncovers novel biology.</title>
        <authorList>
            <person name="Wiegand S."/>
            <person name="Jogler M."/>
            <person name="Boedeker C."/>
            <person name="Pinto D."/>
            <person name="Vollmers J."/>
            <person name="Rivas-Marin E."/>
            <person name="Kohn T."/>
            <person name="Peeters S.H."/>
            <person name="Heuer A."/>
            <person name="Rast P."/>
            <person name="Oberbeckmann S."/>
            <person name="Bunk B."/>
            <person name="Jeske O."/>
            <person name="Meyerdierks A."/>
            <person name="Storesund J.E."/>
            <person name="Kallscheuer N."/>
            <person name="Luecker S."/>
            <person name="Lage O.M."/>
            <person name="Pohl T."/>
            <person name="Merkel B.J."/>
            <person name="Hornburger P."/>
            <person name="Mueller R.-W."/>
            <person name="Bruemmer F."/>
            <person name="Labrenz M."/>
            <person name="Spormann A.M."/>
            <person name="Op den Camp H."/>
            <person name="Overmann J."/>
            <person name="Amann R."/>
            <person name="Jetten M.S.M."/>
            <person name="Mascher T."/>
            <person name="Medema M.H."/>
            <person name="Devos D.P."/>
            <person name="Kaster A.-K."/>
            <person name="Ovreas L."/>
            <person name="Rohde M."/>
            <person name="Galperin M.Y."/>
            <person name="Jogler C."/>
        </authorList>
    </citation>
    <scope>NUCLEOTIDE SEQUENCE [LARGE SCALE GENOMIC DNA]</scope>
    <source>
        <strain evidence="2 3">Q31a</strain>
    </source>
</reference>
<sequence length="135" mass="15655">MSNHRGKLFVDSVVQGALAKRVLLHWCVFFFLSLISLFAIEFFTTGPNITFAEHLQHLWSKYGFFILLMLAIVPTFIYDTVKLSHRFVGPIIRLRNSIRMLADGEKVAELQFRDNDFWSEISDDFNRAARRIDGA</sequence>
<keyword evidence="1" id="KW-1133">Transmembrane helix</keyword>
<gene>
    <name evidence="2" type="ORF">Q31a_33350</name>
</gene>
<keyword evidence="3" id="KW-1185">Reference proteome</keyword>
<keyword evidence="1" id="KW-0472">Membrane</keyword>